<reference evidence="10" key="1">
    <citation type="submission" date="2023-07" db="EMBL/GenBank/DDBJ databases">
        <authorList>
            <person name="Stuckert A."/>
        </authorList>
    </citation>
    <scope>NUCLEOTIDE SEQUENCE</scope>
</reference>
<proteinExistence type="predicted"/>
<comment type="caution">
    <text evidence="10">The sequence shown here is derived from an EMBL/GenBank/DDBJ whole genome shotgun (WGS) entry which is preliminary data.</text>
</comment>
<evidence type="ECO:0000256" key="3">
    <source>
        <dbReference type="ARBA" id="ARBA00022737"/>
    </source>
</evidence>
<gene>
    <name evidence="10" type="ORF">RIMI_LOCUS1490877</name>
</gene>
<evidence type="ECO:0000256" key="7">
    <source>
        <dbReference type="ARBA" id="ARBA00023163"/>
    </source>
</evidence>
<keyword evidence="5" id="KW-0862">Zinc</keyword>
<dbReference type="PANTHER" id="PTHR45888:SF1">
    <property type="entry name" value="HISTONE-LYSINE N-METHYLTRANSFERASE 2C"/>
    <property type="match status" value="1"/>
</dbReference>
<protein>
    <submittedName>
        <fullName evidence="10">Uncharacterized protein</fullName>
    </submittedName>
</protein>
<keyword evidence="7" id="KW-0804">Transcription</keyword>
<feature type="compositionally biased region" description="Basic and acidic residues" evidence="9">
    <location>
        <begin position="1"/>
        <end position="29"/>
    </location>
</feature>
<evidence type="ECO:0000256" key="8">
    <source>
        <dbReference type="ARBA" id="ARBA00023242"/>
    </source>
</evidence>
<dbReference type="PANTHER" id="PTHR45888">
    <property type="entry name" value="HL01030P-RELATED"/>
    <property type="match status" value="1"/>
</dbReference>
<keyword evidence="6" id="KW-0805">Transcription regulation</keyword>
<keyword evidence="2" id="KW-0479">Metal-binding</keyword>
<evidence type="ECO:0000256" key="9">
    <source>
        <dbReference type="SAM" id="MobiDB-lite"/>
    </source>
</evidence>
<evidence type="ECO:0000256" key="1">
    <source>
        <dbReference type="ARBA" id="ARBA00004123"/>
    </source>
</evidence>
<evidence type="ECO:0000256" key="2">
    <source>
        <dbReference type="ARBA" id="ARBA00022723"/>
    </source>
</evidence>
<evidence type="ECO:0000256" key="4">
    <source>
        <dbReference type="ARBA" id="ARBA00022771"/>
    </source>
</evidence>
<dbReference type="EMBL" id="CAUEEQ010001947">
    <property type="protein sequence ID" value="CAJ0921320.1"/>
    <property type="molecule type" value="Genomic_DNA"/>
</dbReference>
<keyword evidence="8" id="KW-0539">Nucleus</keyword>
<sequence>MDCDVKSDSSPEREAIDDDSKTAEIMDGMKKRKRKPYRPGIGGFMVRQRSRTGQGKSKRSLSRKDSSGSVSELLTGKEEAWNEPLPGTPIDECMPGCDTTEKIKKRYRKKKNKLEEIFPAYLQEAFFGRNLLDTSRQNKFGIENPSEEAATILYRVNLNSTFLDPSSDPLLSSAATPSKNAHAEMHHGRKRSMFIIFVESRQFHTHRHALENRLFTLNCKLMGNCYGPTAAETLRIRSVFRTI</sequence>
<evidence type="ECO:0000313" key="11">
    <source>
        <dbReference type="Proteomes" id="UP001176940"/>
    </source>
</evidence>
<organism evidence="10 11">
    <name type="scientific">Ranitomeya imitator</name>
    <name type="common">mimic poison frog</name>
    <dbReference type="NCBI Taxonomy" id="111125"/>
    <lineage>
        <taxon>Eukaryota</taxon>
        <taxon>Metazoa</taxon>
        <taxon>Chordata</taxon>
        <taxon>Craniata</taxon>
        <taxon>Vertebrata</taxon>
        <taxon>Euteleostomi</taxon>
        <taxon>Amphibia</taxon>
        <taxon>Batrachia</taxon>
        <taxon>Anura</taxon>
        <taxon>Neobatrachia</taxon>
        <taxon>Hyloidea</taxon>
        <taxon>Dendrobatidae</taxon>
        <taxon>Dendrobatinae</taxon>
        <taxon>Ranitomeya</taxon>
    </lineage>
</organism>
<keyword evidence="4" id="KW-0863">Zinc-finger</keyword>
<accession>A0ABN9KRS0</accession>
<evidence type="ECO:0000256" key="6">
    <source>
        <dbReference type="ARBA" id="ARBA00023015"/>
    </source>
</evidence>
<name>A0ABN9KRS0_9NEOB</name>
<evidence type="ECO:0000256" key="5">
    <source>
        <dbReference type="ARBA" id="ARBA00022833"/>
    </source>
</evidence>
<keyword evidence="3" id="KW-0677">Repeat</keyword>
<comment type="subcellular location">
    <subcellularLocation>
        <location evidence="1">Nucleus</location>
    </subcellularLocation>
</comment>
<evidence type="ECO:0000313" key="10">
    <source>
        <dbReference type="EMBL" id="CAJ0921320.1"/>
    </source>
</evidence>
<keyword evidence="11" id="KW-1185">Reference proteome</keyword>
<feature type="region of interest" description="Disordered" evidence="9">
    <location>
        <begin position="1"/>
        <end position="87"/>
    </location>
</feature>
<dbReference type="Proteomes" id="UP001176940">
    <property type="component" value="Unassembled WGS sequence"/>
</dbReference>